<dbReference type="InterPro" id="IPR022267">
    <property type="entry name" value="Asp2"/>
</dbReference>
<dbReference type="SUPFAM" id="SSF53474">
    <property type="entry name" value="alpha/beta-Hydrolases"/>
    <property type="match status" value="1"/>
</dbReference>
<evidence type="ECO:0000313" key="2">
    <source>
        <dbReference type="Proteomes" id="UP001549037"/>
    </source>
</evidence>
<dbReference type="Proteomes" id="UP001549037">
    <property type="component" value="Unassembled WGS sequence"/>
</dbReference>
<gene>
    <name evidence="1" type="ORF">ABID28_000638</name>
</gene>
<reference evidence="1 2" key="1">
    <citation type="submission" date="2024-06" db="EMBL/GenBank/DDBJ databases">
        <title>Genomic Encyclopedia of Type Strains, Phase IV (KMG-IV): sequencing the most valuable type-strain genomes for metagenomic binning, comparative biology and taxonomic classification.</title>
        <authorList>
            <person name="Goeker M."/>
        </authorList>
    </citation>
    <scope>NUCLEOTIDE SEQUENCE [LARGE SCALE GENOMIC DNA]</scope>
    <source>
        <strain evidence="1 2">DSM 28302</strain>
    </source>
</reference>
<keyword evidence="2" id="KW-1185">Reference proteome</keyword>
<name>A0ABV2JGM0_9STRE</name>
<dbReference type="EMBL" id="JBEPLN010000007">
    <property type="protein sequence ID" value="MET3634002.1"/>
    <property type="molecule type" value="Genomic_DNA"/>
</dbReference>
<dbReference type="InterPro" id="IPR029058">
    <property type="entry name" value="AB_hydrolase_fold"/>
</dbReference>
<protein>
    <submittedName>
        <fullName evidence="1">Accessory secretory protein Asp2</fullName>
    </submittedName>
</protein>
<evidence type="ECO:0000313" key="1">
    <source>
        <dbReference type="EMBL" id="MET3634002.1"/>
    </source>
</evidence>
<accession>A0ABV2JGM0</accession>
<dbReference type="RefSeq" id="WP_354368042.1">
    <property type="nucleotide sequence ID" value="NZ_JBEPLN010000007.1"/>
</dbReference>
<dbReference type="NCBIfam" id="TIGR03712">
    <property type="entry name" value="acc_sec_asp2"/>
    <property type="match status" value="1"/>
</dbReference>
<dbReference type="Pfam" id="PF16929">
    <property type="entry name" value="Asp2"/>
    <property type="match status" value="1"/>
</dbReference>
<dbReference type="Gene3D" id="3.40.50.1820">
    <property type="entry name" value="alpha/beta hydrolase"/>
    <property type="match status" value="1"/>
</dbReference>
<organism evidence="1 2">
    <name type="scientific">Streptococcus porcorum</name>
    <dbReference type="NCBI Taxonomy" id="701526"/>
    <lineage>
        <taxon>Bacteria</taxon>
        <taxon>Bacillati</taxon>
        <taxon>Bacillota</taxon>
        <taxon>Bacilli</taxon>
        <taxon>Lactobacillales</taxon>
        <taxon>Streptococcaceae</taxon>
        <taxon>Streptococcus</taxon>
    </lineage>
</organism>
<comment type="caution">
    <text evidence="1">The sequence shown here is derived from an EMBL/GenBank/DDBJ whole genome shotgun (WGS) entry which is preliminary data.</text>
</comment>
<proteinExistence type="predicted"/>
<sequence>MAIKILQIGQSDWAQDVEMPEDISWYYTDIDHLPDYLEELKLEELSKIKVKVGEEVPKINLRFNALFITSVVEEEQLDLLNGAVEAHAVFFEQGIPFSSKSFDGFFRKKVAKTLPFAGSKEEIVKFLQQNLFSGQYGAKLKIPEIDVTPDFNGKVTYEGHVAVHFEGDFGEDFQPLYTYRYNLSKFSMALELWQEYIASDNCEVAIEVTSFYAGSLHDIRRTLFISGKALETPFILDPEDGEGYYGVTIYAKGSGSLRFGPMHWRYSRKGLGQFVLGGRRFSDSKRQEFISYFNPGDMKPPLNVYFSGFRGAEGFEGFFMMKSMKAPFMLIGDPRLEGGSFYGGTPELEAAIEDSIQESLDYLGFDSSQLILSGLSMGTFGALYYASHFNPSGIVVGKPFASLGNTAVGMKLKRPDEFETMGDMLRNLTGGTTKENIKQLNHKFWNKFNQSDFPNTDFAIAFMENDDYDGTATKELVENLSDKNAHIYTKGYEGRHNDNSSAINKWFMRQYITILSERFGRSY</sequence>